<dbReference type="SFLD" id="SFLDS00003">
    <property type="entry name" value="Haloacid_Dehalogenase"/>
    <property type="match status" value="1"/>
</dbReference>
<evidence type="ECO:0000313" key="5">
    <source>
        <dbReference type="Proteomes" id="UP000032352"/>
    </source>
</evidence>
<evidence type="ECO:0000256" key="2">
    <source>
        <dbReference type="ARBA" id="ARBA00022801"/>
    </source>
</evidence>
<dbReference type="InterPro" id="IPR006439">
    <property type="entry name" value="HAD-SF_hydro_IA"/>
</dbReference>
<evidence type="ECO:0000256" key="1">
    <source>
        <dbReference type="ARBA" id="ARBA00001946"/>
    </source>
</evidence>
<proteinExistence type="predicted"/>
<dbReference type="SUPFAM" id="SSF56784">
    <property type="entry name" value="HAD-like"/>
    <property type="match status" value="1"/>
</dbReference>
<accession>A0AAE9Z2A1</accession>
<dbReference type="Gene3D" id="1.20.120.1600">
    <property type="match status" value="1"/>
</dbReference>
<reference evidence="4 5" key="1">
    <citation type="journal article" date="2015" name="Genome Announc.">
        <title>Draft Genome Sequences of Marine Isolates of Thalassomonas viridans and Thalassomonas actiniarum.</title>
        <authorList>
            <person name="Olonade I."/>
            <person name="van Zyl L.J."/>
            <person name="Trindade M."/>
        </authorList>
    </citation>
    <scope>NUCLEOTIDE SEQUENCE [LARGE SCALE GENOMIC DNA]</scope>
    <source>
        <strain evidence="4 5">XOM25</strain>
    </source>
</reference>
<dbReference type="InterPro" id="IPR023214">
    <property type="entry name" value="HAD_sf"/>
</dbReference>
<dbReference type="NCBIfam" id="TIGR01549">
    <property type="entry name" value="HAD-SF-IA-v1"/>
    <property type="match status" value="1"/>
</dbReference>
<dbReference type="PANTHER" id="PTHR46470:SF4">
    <property type="entry name" value="5-AMINO-6-(5-PHOSPHO-D-RIBITYLAMINO)URACIL PHOSPHATASE YIGB"/>
    <property type="match status" value="1"/>
</dbReference>
<reference evidence="4 5" key="2">
    <citation type="journal article" date="2022" name="Mar. Drugs">
        <title>Bioassay-Guided Fractionation Leads to the Detection of Cholic Acid Generated by the Rare Thalassomonas sp.</title>
        <authorList>
            <person name="Pheiffer F."/>
            <person name="Schneider Y.K."/>
            <person name="Hansen E.H."/>
            <person name="Andersen J.H."/>
            <person name="Isaksson J."/>
            <person name="Busche T."/>
            <person name="R C."/>
            <person name="Kalinowski J."/>
            <person name="Zyl L.V."/>
            <person name="Trindade M."/>
        </authorList>
    </citation>
    <scope>NUCLEOTIDE SEQUENCE [LARGE SCALE GENOMIC DNA]</scope>
    <source>
        <strain evidence="4 5">XOM25</strain>
    </source>
</reference>
<evidence type="ECO:0000256" key="3">
    <source>
        <dbReference type="ARBA" id="ARBA00022842"/>
    </source>
</evidence>
<dbReference type="Gene3D" id="3.40.50.1000">
    <property type="entry name" value="HAD superfamily/HAD-like"/>
    <property type="match status" value="1"/>
</dbReference>
<protein>
    <submittedName>
        <fullName evidence="4">HAD-IA family hydrolase</fullName>
    </submittedName>
</protein>
<dbReference type="RefSeq" id="WP_044838386.1">
    <property type="nucleotide sequence ID" value="NZ_CP059733.1"/>
</dbReference>
<evidence type="ECO:0000313" key="4">
    <source>
        <dbReference type="EMBL" id="WDE05496.1"/>
    </source>
</evidence>
<keyword evidence="5" id="KW-1185">Reference proteome</keyword>
<dbReference type="EMBL" id="CP059733">
    <property type="protein sequence ID" value="WDE05496.1"/>
    <property type="molecule type" value="Genomic_DNA"/>
</dbReference>
<keyword evidence="2 4" id="KW-0378">Hydrolase</keyword>
<dbReference type="SFLD" id="SFLDG01129">
    <property type="entry name" value="C1.5:_HAD__Beta-PGM__Phosphata"/>
    <property type="match status" value="1"/>
</dbReference>
<dbReference type="GO" id="GO:0009231">
    <property type="term" value="P:riboflavin biosynthetic process"/>
    <property type="evidence" value="ECO:0007669"/>
    <property type="project" value="TreeGrafter"/>
</dbReference>
<dbReference type="InterPro" id="IPR051400">
    <property type="entry name" value="HAD-like_hydrolase"/>
</dbReference>
<dbReference type="AlphaFoldDB" id="A0AAE9Z2A1"/>
<dbReference type="Proteomes" id="UP000032352">
    <property type="component" value="Chromosome"/>
</dbReference>
<name>A0AAE9Z2A1_9GAMM</name>
<dbReference type="Pfam" id="PF00702">
    <property type="entry name" value="Hydrolase"/>
    <property type="match status" value="1"/>
</dbReference>
<dbReference type="PANTHER" id="PTHR46470">
    <property type="entry name" value="N-ACYLNEURAMINATE-9-PHOSPHATASE"/>
    <property type="match status" value="1"/>
</dbReference>
<dbReference type="GO" id="GO:0016787">
    <property type="term" value="F:hydrolase activity"/>
    <property type="evidence" value="ECO:0007669"/>
    <property type="project" value="UniProtKB-KW"/>
</dbReference>
<sequence length="239" mass="26226">MKIYRRLQPVKAISFDLDDTLYSNYPVMMAANAGMAAYFATVPALQKVLSRCQDANFWFYHRARALAAQPELKHDVTALRIESYYLGFLALEFGPDHARQQAMAAMAEFVRLRSNIEVPQAIHKVLAALADRYPLAAISNGNVDTRAIGLDGYFQGVYHAGKGLRQKPALDMFALACDKLAIRPGELLHVGDCGRADILGAAAAGCQSAWFPAFGIGKPLKVLPDIELTDISELRLLLS</sequence>
<comment type="cofactor">
    <cofactor evidence="1">
        <name>Mg(2+)</name>
        <dbReference type="ChEBI" id="CHEBI:18420"/>
    </cofactor>
</comment>
<organism evidence="4 5">
    <name type="scientific">Thalassomonas viridans</name>
    <dbReference type="NCBI Taxonomy" id="137584"/>
    <lineage>
        <taxon>Bacteria</taxon>
        <taxon>Pseudomonadati</taxon>
        <taxon>Pseudomonadota</taxon>
        <taxon>Gammaproteobacteria</taxon>
        <taxon>Alteromonadales</taxon>
        <taxon>Colwelliaceae</taxon>
        <taxon>Thalassomonas</taxon>
    </lineage>
</organism>
<dbReference type="KEGG" id="tvd:SG34_000670"/>
<keyword evidence="3" id="KW-0460">Magnesium</keyword>
<dbReference type="InterPro" id="IPR036412">
    <property type="entry name" value="HAD-like_sf"/>
</dbReference>
<gene>
    <name evidence="4" type="ORF">SG34_000670</name>
</gene>